<dbReference type="Proteomes" id="UP000680656">
    <property type="component" value="Chromosome"/>
</dbReference>
<dbReference type="AlphaFoldDB" id="A0A8E7AZE2"/>
<dbReference type="GeneID" id="65565211"/>
<gene>
    <name evidence="2" type="ORF">KHC33_09025</name>
</gene>
<keyword evidence="1" id="KW-0812">Transmembrane</keyword>
<proteinExistence type="predicted"/>
<dbReference type="KEGG" id="mrtj:KHC33_09025"/>
<dbReference type="EMBL" id="CP075546">
    <property type="protein sequence ID" value="QVV87516.1"/>
    <property type="molecule type" value="Genomic_DNA"/>
</dbReference>
<organism evidence="2 3">
    <name type="scientific">Methanospirillum purgamenti</name>
    <dbReference type="NCBI Taxonomy" id="2834276"/>
    <lineage>
        <taxon>Archaea</taxon>
        <taxon>Methanobacteriati</taxon>
        <taxon>Methanobacteriota</taxon>
        <taxon>Stenosarchaea group</taxon>
        <taxon>Methanomicrobia</taxon>
        <taxon>Methanomicrobiales</taxon>
        <taxon>Methanospirillaceae</taxon>
        <taxon>Methanospirillum</taxon>
    </lineage>
</organism>
<evidence type="ECO:0000313" key="2">
    <source>
        <dbReference type="EMBL" id="QVV87516.1"/>
    </source>
</evidence>
<dbReference type="RefSeq" id="WP_214418337.1">
    <property type="nucleotide sequence ID" value="NZ_CP075546.1"/>
</dbReference>
<name>A0A8E7AZE2_9EURY</name>
<keyword evidence="3" id="KW-1185">Reference proteome</keyword>
<evidence type="ECO:0000313" key="3">
    <source>
        <dbReference type="Proteomes" id="UP000680656"/>
    </source>
</evidence>
<accession>A0A8E7AZE2</accession>
<protein>
    <submittedName>
        <fullName evidence="2">Uncharacterized protein</fullName>
    </submittedName>
</protein>
<reference evidence="2 3" key="1">
    <citation type="submission" date="2021-05" db="EMBL/GenBank/DDBJ databases">
        <title>A novel Methanospirillum isolate from a pyrite-forming mixed culture.</title>
        <authorList>
            <person name="Bunk B."/>
            <person name="Sproer C."/>
            <person name="Spring S."/>
            <person name="Pester M."/>
        </authorList>
    </citation>
    <scope>NUCLEOTIDE SEQUENCE [LARGE SCALE GENOMIC DNA]</scope>
    <source>
        <strain evidence="2 3">J.3.6.1-F.2.7.3</strain>
    </source>
</reference>
<feature type="transmembrane region" description="Helical" evidence="1">
    <location>
        <begin position="382"/>
        <end position="399"/>
    </location>
</feature>
<keyword evidence="1" id="KW-1133">Transmembrane helix</keyword>
<keyword evidence="1" id="KW-0472">Membrane</keyword>
<sequence>MNIRYVQSGIVLVLLLFVCGPVSAYYLSIDAPAQVKVGEPITVSGSTNTPPPDKIDIVLSHALNVPIEVGRQSIQITEKGDTTFNVTFTTEGLEKGNYKVEGLSQSQRDFSAGSRSIRVVKLIDRSDIITMTSPTWQEFEKVLLIEAKISGYKENAIQMEVTKGKDVIFGPESIPVSGGKVSYELPIAEPGTYDVSFTDYDGFIGKYSIVSEEKDLYHLTGKPDVTQHVEPVTSAKLSEPETTKVVVTTTPVSIQEKITGQSATAEVSRDNPGYFTVSTNKTPIIIQTSDNTDWVLEYKTTTEGAGIKVNEEMGNAHESVTISDSVHEIYLKVYPYSFKASDKVTITGDTATSVSLSDTAAKAFGVPPRYGSSETSGTETPLPIGIVLVSLIFGFIFLGKRK</sequence>
<evidence type="ECO:0000256" key="1">
    <source>
        <dbReference type="SAM" id="Phobius"/>
    </source>
</evidence>